<organism evidence="1 2">
    <name type="scientific">Diphasiastrum complanatum</name>
    <name type="common">Issler's clubmoss</name>
    <name type="synonym">Lycopodium complanatum</name>
    <dbReference type="NCBI Taxonomy" id="34168"/>
    <lineage>
        <taxon>Eukaryota</taxon>
        <taxon>Viridiplantae</taxon>
        <taxon>Streptophyta</taxon>
        <taxon>Embryophyta</taxon>
        <taxon>Tracheophyta</taxon>
        <taxon>Lycopodiopsida</taxon>
        <taxon>Lycopodiales</taxon>
        <taxon>Lycopodiaceae</taxon>
        <taxon>Lycopodioideae</taxon>
        <taxon>Diphasiastrum</taxon>
    </lineage>
</organism>
<reference evidence="2" key="1">
    <citation type="journal article" date="2024" name="Proc. Natl. Acad. Sci. U.S.A.">
        <title>Extraordinary preservation of gene collinearity over three hundred million years revealed in homosporous lycophytes.</title>
        <authorList>
            <person name="Li C."/>
            <person name="Wickell D."/>
            <person name="Kuo L.Y."/>
            <person name="Chen X."/>
            <person name="Nie B."/>
            <person name="Liao X."/>
            <person name="Peng D."/>
            <person name="Ji J."/>
            <person name="Jenkins J."/>
            <person name="Williams M."/>
            <person name="Shu S."/>
            <person name="Plott C."/>
            <person name="Barry K."/>
            <person name="Rajasekar S."/>
            <person name="Grimwood J."/>
            <person name="Han X."/>
            <person name="Sun S."/>
            <person name="Hou Z."/>
            <person name="He W."/>
            <person name="Dai G."/>
            <person name="Sun C."/>
            <person name="Schmutz J."/>
            <person name="Leebens-Mack J.H."/>
            <person name="Li F.W."/>
            <person name="Wang L."/>
        </authorList>
    </citation>
    <scope>NUCLEOTIDE SEQUENCE [LARGE SCALE GENOMIC DNA]</scope>
    <source>
        <strain evidence="2">cv. PW_Plant_1</strain>
    </source>
</reference>
<comment type="caution">
    <text evidence="1">The sequence shown here is derived from an EMBL/GenBank/DDBJ whole genome shotgun (WGS) entry which is preliminary data.</text>
</comment>
<evidence type="ECO:0000313" key="2">
    <source>
        <dbReference type="Proteomes" id="UP001162992"/>
    </source>
</evidence>
<accession>A0ACC2C1I0</accession>
<evidence type="ECO:0000313" key="1">
    <source>
        <dbReference type="EMBL" id="KAJ7535866.1"/>
    </source>
</evidence>
<keyword evidence="2" id="KW-1185">Reference proteome</keyword>
<dbReference type="EMBL" id="CM055103">
    <property type="protein sequence ID" value="KAJ7535866.1"/>
    <property type="molecule type" value="Genomic_DNA"/>
</dbReference>
<gene>
    <name evidence="1" type="ORF">O6H91_12G049000</name>
</gene>
<protein>
    <submittedName>
        <fullName evidence="1">Uncharacterized protein</fullName>
    </submittedName>
</protein>
<sequence length="136" mass="14386">MAWRSSQGTSRSIALLYEAALGRRPAPGSPTGSALLHRTNPSVARHQPSLLSSGASTPSSSSLFSMPPGIHRSLLSPSAAAQRSSRFTRLRREVVLLDSLLPLYSAVASARLVTKLSANVLTSPVTIQELGLSKPR</sequence>
<name>A0ACC2C1I0_DIPCM</name>
<proteinExistence type="predicted"/>
<dbReference type="Proteomes" id="UP001162992">
    <property type="component" value="Chromosome 12"/>
</dbReference>